<proteinExistence type="predicted"/>
<feature type="region of interest" description="Disordered" evidence="1">
    <location>
        <begin position="217"/>
        <end position="251"/>
    </location>
</feature>
<accession>A0ABP1Q9G6</accession>
<evidence type="ECO:0000313" key="2">
    <source>
        <dbReference type="EMBL" id="CAL8094368.1"/>
    </source>
</evidence>
<feature type="compositionally biased region" description="Polar residues" evidence="1">
    <location>
        <begin position="15"/>
        <end position="28"/>
    </location>
</feature>
<comment type="caution">
    <text evidence="2">The sequence shown here is derived from an EMBL/GenBank/DDBJ whole genome shotgun (WGS) entry which is preliminary data.</text>
</comment>
<organism evidence="2 3">
    <name type="scientific">Orchesella dallaii</name>
    <dbReference type="NCBI Taxonomy" id="48710"/>
    <lineage>
        <taxon>Eukaryota</taxon>
        <taxon>Metazoa</taxon>
        <taxon>Ecdysozoa</taxon>
        <taxon>Arthropoda</taxon>
        <taxon>Hexapoda</taxon>
        <taxon>Collembola</taxon>
        <taxon>Entomobryomorpha</taxon>
        <taxon>Entomobryoidea</taxon>
        <taxon>Orchesellidae</taxon>
        <taxon>Orchesellinae</taxon>
        <taxon>Orchesella</taxon>
    </lineage>
</organism>
<feature type="compositionally biased region" description="Acidic residues" evidence="1">
    <location>
        <begin position="315"/>
        <end position="326"/>
    </location>
</feature>
<dbReference type="EMBL" id="CAXLJM020000026">
    <property type="protein sequence ID" value="CAL8094368.1"/>
    <property type="molecule type" value="Genomic_DNA"/>
</dbReference>
<gene>
    <name evidence="2" type="ORF">ODALV1_LOCUS8763</name>
</gene>
<feature type="region of interest" description="Disordered" evidence="1">
    <location>
        <begin position="1"/>
        <end position="28"/>
    </location>
</feature>
<feature type="region of interest" description="Disordered" evidence="1">
    <location>
        <begin position="283"/>
        <end position="367"/>
    </location>
</feature>
<sequence>MVSKRIIMHSHPRTDSPQTRPTNANLAGSSYRHGIPNPNLSGQPPLTTNYGSMIPPTNNPDIRQMRPRNFTAGPPVLMAPTTNTVEGGQTIRGNNPFYPPQFQGALPPFTYSPHLYSSYAFSSRGRNDTHAAIGQTGSRRTHDHGWGSNYGMSTPSMSSQNSMLMMPRQPHYDSLGGMIPANMHRQAPSQNTHPSYATPDFYHQAYYNNTFQSYSSAHPGYSTSLPSPHPGYTTRSAEGPSSHANPANQGLTLYPTQNYIRSLGPPHPYSVSQLPVTAATVEHGHGHPVTTPVKGNRTLGFSGPRPSIDRVVEPEVVDLDADENDVGDQNNTLDDQEQDRNDVRNDRTSSESDGTEDSGSNSDSSCNSMDLIAKRKAAVEAFIKQRGLKRLSNGEPVLKSSDDPSSDNKCVLQIYRVKEGSWSTDSEAERESDANFMKKLKSADFFESGGLVFEPIWESEKEIKPPEQCGASIQPHSDPEENVNTSCLYEDRIEIPDNDEARNHMPTITSSRSTEMIMDRGNMGAPDCGFTMYPINDNVVFMSEVGPQLANPDPMIAGSMEPVVIEHEALEHHAGMKTEAEMTIAPDNLERRAGLKKEAEMTIAPEALEIELSNVKVETSAISAVVDIEMPILKPETTNLEETAGVEVETAFKALKLDPEMSVTPETVELTEETTPAATQIGMSFTSVKMEPGMPLTAVKTEPGLTELSFTAVKTEPEMIDQTVFDNGDECPSFGSFKGSIGSTSVEVPEYMSGDDQYDESSYSRSPPSQTVDENVIERQRYQREMVRRNVLSDPKGPGPYLLLGMLRKYTIPQRLPNLAQSEMIVFGLSHLAVGFQEALYRKLDISNGINLHSTGDIEKFMANYDPGTSKIKYLIYLMDCESDETFDIKQFLRHSKLLKPLIFPSQKVDFLICK</sequence>
<feature type="compositionally biased region" description="Polar residues" evidence="1">
    <location>
        <begin position="242"/>
        <end position="251"/>
    </location>
</feature>
<name>A0ABP1Q9G6_9HEXA</name>
<feature type="region of interest" description="Disordered" evidence="1">
    <location>
        <begin position="128"/>
        <end position="147"/>
    </location>
</feature>
<dbReference type="Proteomes" id="UP001642540">
    <property type="component" value="Unassembled WGS sequence"/>
</dbReference>
<feature type="compositionally biased region" description="Basic and acidic residues" evidence="1">
    <location>
        <begin position="338"/>
        <end position="350"/>
    </location>
</feature>
<feature type="compositionally biased region" description="Polar residues" evidence="1">
    <location>
        <begin position="217"/>
        <end position="226"/>
    </location>
</feature>
<feature type="compositionally biased region" description="Basic residues" evidence="1">
    <location>
        <begin position="1"/>
        <end position="11"/>
    </location>
</feature>
<keyword evidence="3" id="KW-1185">Reference proteome</keyword>
<protein>
    <submittedName>
        <fullName evidence="2">Uncharacterized protein</fullName>
    </submittedName>
</protein>
<reference evidence="2 3" key="1">
    <citation type="submission" date="2024-08" db="EMBL/GenBank/DDBJ databases">
        <authorList>
            <person name="Cucini C."/>
            <person name="Frati F."/>
        </authorList>
    </citation>
    <scope>NUCLEOTIDE SEQUENCE [LARGE SCALE GENOMIC DNA]</scope>
</reference>
<evidence type="ECO:0000313" key="3">
    <source>
        <dbReference type="Proteomes" id="UP001642540"/>
    </source>
</evidence>
<feature type="compositionally biased region" description="Low complexity" evidence="1">
    <location>
        <begin position="357"/>
        <end position="367"/>
    </location>
</feature>
<feature type="non-terminal residue" evidence="2">
    <location>
        <position position="915"/>
    </location>
</feature>
<evidence type="ECO:0000256" key="1">
    <source>
        <dbReference type="SAM" id="MobiDB-lite"/>
    </source>
</evidence>